<evidence type="ECO:0000256" key="1">
    <source>
        <dbReference type="SAM" id="MobiDB-lite"/>
    </source>
</evidence>
<name>A0A4Z1CFL7_9ACTN</name>
<keyword evidence="2" id="KW-1133">Transmembrane helix</keyword>
<evidence type="ECO:0000313" key="3">
    <source>
        <dbReference type="EMBL" id="TGN64398.1"/>
    </source>
</evidence>
<dbReference type="SUPFAM" id="SSF69322">
    <property type="entry name" value="Tricorn protease domain 2"/>
    <property type="match status" value="1"/>
</dbReference>
<keyword evidence="4" id="KW-1185">Reference proteome</keyword>
<gene>
    <name evidence="3" type="ORF">EXE59_10835</name>
</gene>
<dbReference type="Proteomes" id="UP000297496">
    <property type="component" value="Unassembled WGS sequence"/>
</dbReference>
<keyword evidence="2" id="KW-0472">Membrane</keyword>
<organism evidence="3 4">
    <name type="scientific">Nocardioides eburneiflavus</name>
    <dbReference type="NCBI Taxonomy" id="2518372"/>
    <lineage>
        <taxon>Bacteria</taxon>
        <taxon>Bacillati</taxon>
        <taxon>Actinomycetota</taxon>
        <taxon>Actinomycetes</taxon>
        <taxon>Propionibacteriales</taxon>
        <taxon>Nocardioidaceae</taxon>
        <taxon>Nocardioides</taxon>
    </lineage>
</organism>
<keyword evidence="2" id="KW-0812">Transmembrane</keyword>
<sequence length="405" mass="42168">MNHTDLEDQVHDSLHRTAAPLERTPFTVGDVRTRARRIQRRRAAVAGAAVAVAVALVVPVGLGLVGPAQRSEVPPATQTPSPAPAVTGTVRIDTRSAEVVDSVGVPLVDVDSPSLITPERTIELPKAYDTITPYRDGWIAVANDEGSFTLEILDADLEPTDPTRPTGGVVVSPDGSRVAWSEYDDVRWRVQVADVVGGEVSTHLEFPPSPQAHRVVPIGFVSEVDVVATQEHGDGNTSTFIADDGAPIALPGPIRAQSASPVAGTVAAFTSSDVGGSCSAIVDGTAPSGVVAWETCDYALDHFSPDGEHVVGTVAADGEYGSPTLAVLDATTGEVVVDFELVIPRRQVGGVNETNILWEDDGHLVARVWPGGEGSAIVRLGLDGTVQRLGTDSAGASGLAMAEVR</sequence>
<accession>A0A4Z1CFL7</accession>
<proteinExistence type="predicted"/>
<evidence type="ECO:0008006" key="5">
    <source>
        <dbReference type="Google" id="ProtNLM"/>
    </source>
</evidence>
<dbReference type="RefSeq" id="WP_135838909.1">
    <property type="nucleotide sequence ID" value="NZ_SRRO01000001.1"/>
</dbReference>
<comment type="caution">
    <text evidence="3">The sequence shown here is derived from an EMBL/GenBank/DDBJ whole genome shotgun (WGS) entry which is preliminary data.</text>
</comment>
<feature type="region of interest" description="Disordered" evidence="1">
    <location>
        <begin position="1"/>
        <end position="21"/>
    </location>
</feature>
<dbReference type="AlphaFoldDB" id="A0A4Z1CFL7"/>
<reference evidence="3 4" key="1">
    <citation type="submission" date="2019-04" db="EMBL/GenBank/DDBJ databases">
        <title>Three New Species of Nocardioides, Nocardioides euryhalodurans sp. nov., Nocardioides seonyuensis sp. nov. and Nocardioides eburneoflavus sp. nov. Isolated from Soil.</title>
        <authorList>
            <person name="Roh S.G."/>
            <person name="Lee C."/>
            <person name="Kim M.-K."/>
            <person name="Kim S.B."/>
        </authorList>
    </citation>
    <scope>NUCLEOTIDE SEQUENCE [LARGE SCALE GENOMIC DNA]</scope>
    <source>
        <strain evidence="3 4">MMS17-SY213</strain>
    </source>
</reference>
<feature type="transmembrane region" description="Helical" evidence="2">
    <location>
        <begin position="43"/>
        <end position="65"/>
    </location>
</feature>
<evidence type="ECO:0000313" key="4">
    <source>
        <dbReference type="Proteomes" id="UP000297496"/>
    </source>
</evidence>
<protein>
    <recommendedName>
        <fullName evidence="5">WD40 repeat domain-containing protein</fullName>
    </recommendedName>
</protein>
<dbReference type="EMBL" id="SRRO01000001">
    <property type="protein sequence ID" value="TGN64398.1"/>
    <property type="molecule type" value="Genomic_DNA"/>
</dbReference>
<evidence type="ECO:0000256" key="2">
    <source>
        <dbReference type="SAM" id="Phobius"/>
    </source>
</evidence>
<feature type="compositionally biased region" description="Basic and acidic residues" evidence="1">
    <location>
        <begin position="1"/>
        <end position="15"/>
    </location>
</feature>
<dbReference type="OrthoDB" id="3762047at2"/>